<feature type="domain" description="HTH cro/C1-type" evidence="1">
    <location>
        <begin position="27"/>
        <end position="82"/>
    </location>
</feature>
<dbReference type="Gene3D" id="1.10.260.40">
    <property type="entry name" value="lambda repressor-like DNA-binding domains"/>
    <property type="match status" value="1"/>
</dbReference>
<proteinExistence type="predicted"/>
<keyword evidence="2" id="KW-0238">DNA-binding</keyword>
<dbReference type="RefSeq" id="WP_007240667.1">
    <property type="nucleotide sequence ID" value="NZ_BAFB01000221.1"/>
</dbReference>
<dbReference type="SUPFAM" id="SSF47413">
    <property type="entry name" value="lambda repressor-like DNA-binding domains"/>
    <property type="match status" value="1"/>
</dbReference>
<dbReference type="Proteomes" id="UP000005038">
    <property type="component" value="Unassembled WGS sequence"/>
</dbReference>
<dbReference type="SMART" id="SM00530">
    <property type="entry name" value="HTH_XRE"/>
    <property type="match status" value="1"/>
</dbReference>
<dbReference type="OrthoDB" id="9788479at2"/>
<dbReference type="InterPro" id="IPR039554">
    <property type="entry name" value="HigA2-like_HTH"/>
</dbReference>
<dbReference type="STRING" id="1108044.GOOTI_221_00360"/>
<reference evidence="2" key="1">
    <citation type="submission" date="2012-02" db="EMBL/GenBank/DDBJ databases">
        <title>Whole genome shotgun sequence of Gordonia otitidis NBRC 100426.</title>
        <authorList>
            <person name="Yoshida I."/>
            <person name="Hosoyama A."/>
            <person name="Tsuchikane K."/>
            <person name="Katsumata H."/>
            <person name="Yamazaki S."/>
            <person name="Fujita N."/>
        </authorList>
    </citation>
    <scope>NUCLEOTIDE SEQUENCE [LARGE SCALE GENOMIC DNA]</scope>
    <source>
        <strain evidence="2">NBRC 100426</strain>
    </source>
</reference>
<evidence type="ECO:0000313" key="2">
    <source>
        <dbReference type="EMBL" id="GAB36486.1"/>
    </source>
</evidence>
<dbReference type="GO" id="GO:0003677">
    <property type="term" value="F:DNA binding"/>
    <property type="evidence" value="ECO:0007669"/>
    <property type="project" value="UniProtKB-KW"/>
</dbReference>
<dbReference type="EMBL" id="BAFB01000221">
    <property type="protein sequence ID" value="GAB36486.1"/>
    <property type="molecule type" value="Genomic_DNA"/>
</dbReference>
<dbReference type="Pfam" id="PF13744">
    <property type="entry name" value="HTH_37"/>
    <property type="match status" value="1"/>
</dbReference>
<accession>H5TSM8</accession>
<evidence type="ECO:0000313" key="3">
    <source>
        <dbReference type="Proteomes" id="UP000005038"/>
    </source>
</evidence>
<dbReference type="InterPro" id="IPR010982">
    <property type="entry name" value="Lambda_DNA-bd_dom_sf"/>
</dbReference>
<gene>
    <name evidence="2" type="ORF">GOOTI_221_00360</name>
</gene>
<dbReference type="PROSITE" id="PS50943">
    <property type="entry name" value="HTH_CROC1"/>
    <property type="match status" value="1"/>
</dbReference>
<name>H5TSM8_GORO1</name>
<keyword evidence="3" id="KW-1185">Reference proteome</keyword>
<dbReference type="AlphaFoldDB" id="H5TSM8"/>
<organism evidence="2 3">
    <name type="scientific">Gordonia otitidis (strain DSM 44809 / CCUG 52243 / JCM 12355 / NBRC 100426 / IFM 10032)</name>
    <dbReference type="NCBI Taxonomy" id="1108044"/>
    <lineage>
        <taxon>Bacteria</taxon>
        <taxon>Bacillati</taxon>
        <taxon>Actinomycetota</taxon>
        <taxon>Actinomycetes</taxon>
        <taxon>Mycobacteriales</taxon>
        <taxon>Gordoniaceae</taxon>
        <taxon>Gordonia</taxon>
    </lineage>
</organism>
<dbReference type="InterPro" id="IPR001387">
    <property type="entry name" value="Cro/C1-type_HTH"/>
</dbReference>
<comment type="caution">
    <text evidence="2">The sequence shown here is derived from an EMBL/GenBank/DDBJ whole genome shotgun (WGS) entry which is preliminary data.</text>
</comment>
<protein>
    <submittedName>
        <fullName evidence="2">Xre family DNA-binding protein</fullName>
    </submittedName>
</protein>
<evidence type="ECO:0000259" key="1">
    <source>
        <dbReference type="PROSITE" id="PS50943"/>
    </source>
</evidence>
<sequence length="100" mass="10749">MSVWDDIMDTPAEAENMRVRAALMRAVRERIGAFGWSQTVAAANLGITQPRVSELMNGRISKFSLDALVTLADQVGIHVAIVADSGRDAADYPIGSGTHH</sequence>
<dbReference type="CDD" id="cd00093">
    <property type="entry name" value="HTH_XRE"/>
    <property type="match status" value="1"/>
</dbReference>